<dbReference type="Gene3D" id="3.30.565.10">
    <property type="entry name" value="Histidine kinase-like ATPase, C-terminal domain"/>
    <property type="match status" value="1"/>
</dbReference>
<dbReference type="InterPro" id="IPR010559">
    <property type="entry name" value="Sig_transdc_His_kin_internal"/>
</dbReference>
<keyword evidence="1" id="KW-1133">Transmembrane helix</keyword>
<dbReference type="GO" id="GO:0000155">
    <property type="term" value="F:phosphorelay sensor kinase activity"/>
    <property type="evidence" value="ECO:0007669"/>
    <property type="project" value="InterPro"/>
</dbReference>
<sequence>MFIMFLSSIPQTTLILIHLAIIALLIAFVIYNHIRLKRIILRYEQQVLISQMNPHFVFNSLTAIQSYIFRNEPHKASKYLANFAKLTRLVLENSRAELCSIDREITTLKLYLDLQKLRFVNKFSYSIVVDESIDIKNVLIPPMLAQPLIENAIEHGLSSIESEGVLSIRYILSKPNELTIEVEDNGIGINKARLLQLKNGKSYKSLATEITKERIEKLSKLGKSGIKMSITDKSTISKTQNGTIARIIIPI</sequence>
<protein>
    <recommendedName>
        <fullName evidence="6">Signal transduction histidine kinase internal region domain-containing protein</fullName>
    </recommendedName>
</protein>
<evidence type="ECO:0008006" key="6">
    <source>
        <dbReference type="Google" id="ProtNLM"/>
    </source>
</evidence>
<dbReference type="PANTHER" id="PTHR34220:SF7">
    <property type="entry name" value="SENSOR HISTIDINE KINASE YPDA"/>
    <property type="match status" value="1"/>
</dbReference>
<dbReference type="PANTHER" id="PTHR34220">
    <property type="entry name" value="SENSOR HISTIDINE KINASE YPDA"/>
    <property type="match status" value="1"/>
</dbReference>
<feature type="transmembrane region" description="Helical" evidence="1">
    <location>
        <begin position="12"/>
        <end position="34"/>
    </location>
</feature>
<evidence type="ECO:0000313" key="4">
    <source>
        <dbReference type="EMBL" id="QKG80305.1"/>
    </source>
</evidence>
<keyword evidence="1" id="KW-0472">Membrane</keyword>
<evidence type="ECO:0000256" key="1">
    <source>
        <dbReference type="SAM" id="Phobius"/>
    </source>
</evidence>
<gene>
    <name evidence="4" type="ORF">FHG85_08540</name>
</gene>
<evidence type="ECO:0000259" key="2">
    <source>
        <dbReference type="Pfam" id="PF02518"/>
    </source>
</evidence>
<name>A0A7D4CRV3_9BACT</name>
<dbReference type="InterPro" id="IPR003594">
    <property type="entry name" value="HATPase_dom"/>
</dbReference>
<dbReference type="Proteomes" id="UP000500961">
    <property type="component" value="Chromosome"/>
</dbReference>
<evidence type="ECO:0000313" key="5">
    <source>
        <dbReference type="Proteomes" id="UP000500961"/>
    </source>
</evidence>
<keyword evidence="5" id="KW-1185">Reference proteome</keyword>
<organism evidence="4 5">
    <name type="scientific">Tenuifilum thalassicum</name>
    <dbReference type="NCBI Taxonomy" id="2590900"/>
    <lineage>
        <taxon>Bacteria</taxon>
        <taxon>Pseudomonadati</taxon>
        <taxon>Bacteroidota</taxon>
        <taxon>Bacteroidia</taxon>
        <taxon>Bacteroidales</taxon>
        <taxon>Tenuifilaceae</taxon>
        <taxon>Tenuifilum</taxon>
    </lineage>
</organism>
<dbReference type="InterPro" id="IPR036890">
    <property type="entry name" value="HATPase_C_sf"/>
</dbReference>
<dbReference type="EMBL" id="CP041345">
    <property type="protein sequence ID" value="QKG80305.1"/>
    <property type="molecule type" value="Genomic_DNA"/>
</dbReference>
<dbReference type="GO" id="GO:0016020">
    <property type="term" value="C:membrane"/>
    <property type="evidence" value="ECO:0007669"/>
    <property type="project" value="InterPro"/>
</dbReference>
<accession>A0A7D4CRV3</accession>
<dbReference type="Pfam" id="PF06580">
    <property type="entry name" value="His_kinase"/>
    <property type="match status" value="1"/>
</dbReference>
<keyword evidence="1" id="KW-0812">Transmembrane</keyword>
<feature type="domain" description="Signal transduction histidine kinase internal region" evidence="3">
    <location>
        <begin position="44"/>
        <end position="123"/>
    </location>
</feature>
<proteinExistence type="predicted"/>
<evidence type="ECO:0000259" key="3">
    <source>
        <dbReference type="Pfam" id="PF06580"/>
    </source>
</evidence>
<dbReference type="KEGG" id="ttz:FHG85_08540"/>
<feature type="domain" description="Histidine kinase/HSP90-like ATPase" evidence="2">
    <location>
        <begin position="146"/>
        <end position="244"/>
    </location>
</feature>
<dbReference type="InterPro" id="IPR050640">
    <property type="entry name" value="Bact_2-comp_sensor_kinase"/>
</dbReference>
<reference evidence="4 5" key="1">
    <citation type="submission" date="2019-07" db="EMBL/GenBank/DDBJ databases">
        <title>Thalassofilum flectens gen. nov., sp. nov., a novel moderate thermophilic anaerobe from a shallow sea hot spring in Kunashir Island (Russia), representing a new family in the order Bacteroidales, and proposal of Thalassofilacea fam. nov.</title>
        <authorList>
            <person name="Kochetkova T.V."/>
            <person name="Podosokorskaya O.A."/>
            <person name="Novikov A."/>
            <person name="Elcheninov A.G."/>
            <person name="Toshchakov S.V."/>
            <person name="Kublanov I.V."/>
        </authorList>
    </citation>
    <scope>NUCLEOTIDE SEQUENCE [LARGE SCALE GENOMIC DNA]</scope>
    <source>
        <strain evidence="4 5">38-H</strain>
    </source>
</reference>
<dbReference type="SUPFAM" id="SSF55874">
    <property type="entry name" value="ATPase domain of HSP90 chaperone/DNA topoisomerase II/histidine kinase"/>
    <property type="match status" value="1"/>
</dbReference>
<dbReference type="AlphaFoldDB" id="A0A7D4CRV3"/>
<dbReference type="Pfam" id="PF02518">
    <property type="entry name" value="HATPase_c"/>
    <property type="match status" value="1"/>
</dbReference>